<keyword evidence="1 6" id="KW-0597">Phosphoprotein</keyword>
<dbReference type="InterPro" id="IPR049767">
    <property type="entry name" value="RppA"/>
</dbReference>
<dbReference type="PANTHER" id="PTHR48111:SF5">
    <property type="entry name" value="RESPONSE REGULATOR RPPA"/>
    <property type="match status" value="1"/>
</dbReference>
<dbReference type="AlphaFoldDB" id="A0A3G9JTL0"/>
<dbReference type="GO" id="GO:0032993">
    <property type="term" value="C:protein-DNA complex"/>
    <property type="evidence" value="ECO:0007669"/>
    <property type="project" value="TreeGrafter"/>
</dbReference>
<dbReference type="Gene3D" id="1.10.10.10">
    <property type="entry name" value="Winged helix-like DNA-binding domain superfamily/Winged helix DNA-binding domain"/>
    <property type="match status" value="1"/>
</dbReference>
<dbReference type="InterPro" id="IPR001789">
    <property type="entry name" value="Sig_transdc_resp-reg_receiver"/>
</dbReference>
<evidence type="ECO:0000313" key="11">
    <source>
        <dbReference type="Proteomes" id="UP000278152"/>
    </source>
</evidence>
<dbReference type="InterPro" id="IPR011006">
    <property type="entry name" value="CheY-like_superfamily"/>
</dbReference>
<dbReference type="Pfam" id="PF00486">
    <property type="entry name" value="Trans_reg_C"/>
    <property type="match status" value="1"/>
</dbReference>
<keyword evidence="5" id="KW-0804">Transcription</keyword>
<sequence>MGTWGYGDMEEMGIWGKWGDSIKKPQNPNTPTPDTIFFTFMKILIVDDEKELTEPLEQILAQEGYEVDIADNGQTGLELAQENNYDLLILDWMLPQQSGLQICQYLRNQGDTTPVLFLTAKDTIDDRVAGLDAGADDYLVKPFQLRELLARVRALLRRSPNFEASNSSKLKSADLELDSENQVAYRHGRTISLSAKEIQLLTLFMTHPGQLLTHEQIYQHLWSEGEQPNSNVVPALMRLLRRKIEAAGETPLINTVYGKGYRFGEN</sequence>
<dbReference type="SUPFAM" id="SSF46894">
    <property type="entry name" value="C-terminal effector domain of the bipartite response regulators"/>
    <property type="match status" value="1"/>
</dbReference>
<evidence type="ECO:0000313" key="10">
    <source>
        <dbReference type="EMBL" id="BBH37969.1"/>
    </source>
</evidence>
<evidence type="ECO:0000256" key="3">
    <source>
        <dbReference type="ARBA" id="ARBA00023015"/>
    </source>
</evidence>
<feature type="DNA-binding region" description="OmpR/PhoB-type" evidence="7">
    <location>
        <begin position="167"/>
        <end position="265"/>
    </location>
</feature>
<proteinExistence type="predicted"/>
<evidence type="ECO:0000256" key="4">
    <source>
        <dbReference type="ARBA" id="ARBA00023125"/>
    </source>
</evidence>
<dbReference type="GO" id="GO:0000976">
    <property type="term" value="F:transcription cis-regulatory region binding"/>
    <property type="evidence" value="ECO:0007669"/>
    <property type="project" value="TreeGrafter"/>
</dbReference>
<dbReference type="NCBIfam" id="NF041734">
    <property type="entry name" value="resp_reg_RppA"/>
    <property type="match status" value="1"/>
</dbReference>
<dbReference type="CDD" id="cd19935">
    <property type="entry name" value="REC_OmpR_CusR-like"/>
    <property type="match status" value="1"/>
</dbReference>
<name>A0A3G9JTL0_MICVR</name>
<dbReference type="SMART" id="SM00862">
    <property type="entry name" value="Trans_reg_C"/>
    <property type="match status" value="1"/>
</dbReference>
<dbReference type="Pfam" id="PF00072">
    <property type="entry name" value="Response_reg"/>
    <property type="match status" value="1"/>
</dbReference>
<reference evidence="10 11" key="1">
    <citation type="submission" date="2018-11" db="EMBL/GenBank/DDBJ databases">
        <title>Complete genome sequence of Microcystis aeruginosa NIES-102.</title>
        <authorList>
            <person name="Yamaguchi H."/>
            <person name="Suzuki S."/>
            <person name="Kawachi M."/>
        </authorList>
    </citation>
    <scope>NUCLEOTIDE SEQUENCE [LARGE SCALE GENOMIC DNA]</scope>
    <source>
        <strain evidence="10 11">NIES-102</strain>
    </source>
</reference>
<evidence type="ECO:0000256" key="5">
    <source>
        <dbReference type="ARBA" id="ARBA00023163"/>
    </source>
</evidence>
<dbReference type="InterPro" id="IPR016032">
    <property type="entry name" value="Sig_transdc_resp-reg_C-effctor"/>
</dbReference>
<evidence type="ECO:0000256" key="7">
    <source>
        <dbReference type="PROSITE-ProRule" id="PRU01091"/>
    </source>
</evidence>
<dbReference type="Gene3D" id="3.40.50.2300">
    <property type="match status" value="1"/>
</dbReference>
<dbReference type="Proteomes" id="UP000278152">
    <property type="component" value="Chromosome"/>
</dbReference>
<evidence type="ECO:0000259" key="9">
    <source>
        <dbReference type="PROSITE" id="PS51755"/>
    </source>
</evidence>
<evidence type="ECO:0000259" key="8">
    <source>
        <dbReference type="PROSITE" id="PS50110"/>
    </source>
</evidence>
<dbReference type="SMART" id="SM00448">
    <property type="entry name" value="REC"/>
    <property type="match status" value="1"/>
</dbReference>
<dbReference type="SUPFAM" id="SSF52172">
    <property type="entry name" value="CheY-like"/>
    <property type="match status" value="1"/>
</dbReference>
<dbReference type="GO" id="GO:0005829">
    <property type="term" value="C:cytosol"/>
    <property type="evidence" value="ECO:0007669"/>
    <property type="project" value="TreeGrafter"/>
</dbReference>
<keyword evidence="4 7" id="KW-0238">DNA-binding</keyword>
<accession>A0A3G9JTL0</accession>
<feature type="modified residue" description="4-aspartylphosphate" evidence="6">
    <location>
        <position position="91"/>
    </location>
</feature>
<dbReference type="PROSITE" id="PS51755">
    <property type="entry name" value="OMPR_PHOB"/>
    <property type="match status" value="1"/>
</dbReference>
<dbReference type="GO" id="GO:0006355">
    <property type="term" value="P:regulation of DNA-templated transcription"/>
    <property type="evidence" value="ECO:0007669"/>
    <property type="project" value="InterPro"/>
</dbReference>
<dbReference type="PANTHER" id="PTHR48111">
    <property type="entry name" value="REGULATOR OF RPOS"/>
    <property type="match status" value="1"/>
</dbReference>
<evidence type="ECO:0000256" key="6">
    <source>
        <dbReference type="PROSITE-ProRule" id="PRU00169"/>
    </source>
</evidence>
<dbReference type="CDD" id="cd00383">
    <property type="entry name" value="trans_reg_C"/>
    <property type="match status" value="1"/>
</dbReference>
<evidence type="ECO:0000256" key="2">
    <source>
        <dbReference type="ARBA" id="ARBA00023012"/>
    </source>
</evidence>
<gene>
    <name evidence="10" type="ORF">myaer102_04490</name>
</gene>
<feature type="domain" description="OmpR/PhoB-type" evidence="9">
    <location>
        <begin position="167"/>
        <end position="265"/>
    </location>
</feature>
<dbReference type="EMBL" id="AP019314">
    <property type="protein sequence ID" value="BBH37969.1"/>
    <property type="molecule type" value="Genomic_DNA"/>
</dbReference>
<dbReference type="KEGG" id="mvz:myaer102_04490"/>
<dbReference type="InterPro" id="IPR036388">
    <property type="entry name" value="WH-like_DNA-bd_sf"/>
</dbReference>
<protein>
    <submittedName>
        <fullName evidence="10">Two-component response regulator</fullName>
    </submittedName>
</protein>
<dbReference type="Gene3D" id="6.10.250.690">
    <property type="match status" value="1"/>
</dbReference>
<dbReference type="InterPro" id="IPR001867">
    <property type="entry name" value="OmpR/PhoB-type_DNA-bd"/>
</dbReference>
<dbReference type="InterPro" id="IPR039420">
    <property type="entry name" value="WalR-like"/>
</dbReference>
<keyword evidence="2" id="KW-0902">Two-component regulatory system</keyword>
<dbReference type="GO" id="GO:0000156">
    <property type="term" value="F:phosphorelay response regulator activity"/>
    <property type="evidence" value="ECO:0007669"/>
    <property type="project" value="TreeGrafter"/>
</dbReference>
<keyword evidence="3" id="KW-0805">Transcription regulation</keyword>
<evidence type="ECO:0000256" key="1">
    <source>
        <dbReference type="ARBA" id="ARBA00022553"/>
    </source>
</evidence>
<dbReference type="PROSITE" id="PS50110">
    <property type="entry name" value="RESPONSE_REGULATORY"/>
    <property type="match status" value="1"/>
</dbReference>
<organism evidence="10 11">
    <name type="scientific">Microcystis viridis NIES-102</name>
    <dbReference type="NCBI Taxonomy" id="213615"/>
    <lineage>
        <taxon>Bacteria</taxon>
        <taxon>Bacillati</taxon>
        <taxon>Cyanobacteriota</taxon>
        <taxon>Cyanophyceae</taxon>
        <taxon>Oscillatoriophycideae</taxon>
        <taxon>Chroococcales</taxon>
        <taxon>Microcystaceae</taxon>
        <taxon>Microcystis</taxon>
    </lineage>
</organism>
<feature type="domain" description="Response regulatory" evidence="8">
    <location>
        <begin position="42"/>
        <end position="156"/>
    </location>
</feature>
<dbReference type="FunFam" id="3.40.50.2300:FF:000001">
    <property type="entry name" value="DNA-binding response regulator PhoB"/>
    <property type="match status" value="1"/>
</dbReference>